<dbReference type="InterPro" id="IPR046960">
    <property type="entry name" value="PPR_At4g14850-like_plant"/>
</dbReference>
<dbReference type="Pfam" id="PF01535">
    <property type="entry name" value="PPR"/>
    <property type="match status" value="2"/>
</dbReference>
<dbReference type="Gene3D" id="1.25.40.10">
    <property type="entry name" value="Tetratricopeptide repeat domain"/>
    <property type="match status" value="1"/>
</dbReference>
<dbReference type="PANTHER" id="PTHR47926">
    <property type="entry name" value="PENTATRICOPEPTIDE REPEAT-CONTAINING PROTEIN"/>
    <property type="match status" value="1"/>
</dbReference>
<reference evidence="3" key="2">
    <citation type="submission" date="2025-08" db="UniProtKB">
        <authorList>
            <consortium name="RefSeq"/>
        </authorList>
    </citation>
    <scope>IDENTIFICATION</scope>
</reference>
<sequence>MLISETRFCEFHLLTACNHSGLEDKAKDYFQLMKMEYGIEPSIKHYKCMVDILGQAGLVEEAEEVIRSMKMEPVVVIWGSSLSACRSHRNMELARWSAENLVELDPNESSGYVLMANMHAASGLFEEAMDERVSMKEKHVAKEPGCSSVEINCEVYEFASGR</sequence>
<organism evidence="2 3">
    <name type="scientific">Solanum pennellii</name>
    <name type="common">Tomato</name>
    <name type="synonym">Lycopersicon pennellii</name>
    <dbReference type="NCBI Taxonomy" id="28526"/>
    <lineage>
        <taxon>Eukaryota</taxon>
        <taxon>Viridiplantae</taxon>
        <taxon>Streptophyta</taxon>
        <taxon>Embryophyta</taxon>
        <taxon>Tracheophyta</taxon>
        <taxon>Spermatophyta</taxon>
        <taxon>Magnoliopsida</taxon>
        <taxon>eudicotyledons</taxon>
        <taxon>Gunneridae</taxon>
        <taxon>Pentapetalae</taxon>
        <taxon>asterids</taxon>
        <taxon>lamiids</taxon>
        <taxon>Solanales</taxon>
        <taxon>Solanaceae</taxon>
        <taxon>Solanoideae</taxon>
        <taxon>Solaneae</taxon>
        <taxon>Solanum</taxon>
        <taxon>Solanum subgen. Lycopersicon</taxon>
    </lineage>
</organism>
<keyword evidence="2" id="KW-1185">Reference proteome</keyword>
<gene>
    <name evidence="3" type="primary">LOC107003151</name>
</gene>
<dbReference type="InterPro" id="IPR046848">
    <property type="entry name" value="E_motif"/>
</dbReference>
<evidence type="ECO:0000313" key="3">
    <source>
        <dbReference type="RefSeq" id="XP_015056904.1"/>
    </source>
</evidence>
<accession>A0ABM1FHF6</accession>
<protein>
    <submittedName>
        <fullName evidence="3">Pentatricopeptide repeat-containing protein At2g42920, chloroplastic-like</fullName>
    </submittedName>
</protein>
<evidence type="ECO:0000256" key="1">
    <source>
        <dbReference type="ARBA" id="ARBA00022737"/>
    </source>
</evidence>
<dbReference type="RefSeq" id="XP_015056904.1">
    <property type="nucleotide sequence ID" value="XM_015201418.2"/>
</dbReference>
<name>A0ABM1FHF6_SOLPN</name>
<dbReference type="Proteomes" id="UP000694930">
    <property type="component" value="Chromosome 11"/>
</dbReference>
<reference evidence="2" key="1">
    <citation type="journal article" date="2014" name="Nat. Genet.">
        <title>The genome of the stress-tolerant wild tomato species Solanum pennellii.</title>
        <authorList>
            <person name="Bolger A."/>
            <person name="Scossa F."/>
            <person name="Bolger M.E."/>
            <person name="Lanz C."/>
            <person name="Maumus F."/>
            <person name="Tohge T."/>
            <person name="Quesneville H."/>
            <person name="Alseekh S."/>
            <person name="Sorensen I."/>
            <person name="Lichtenstein G."/>
            <person name="Fich E.A."/>
            <person name="Conte M."/>
            <person name="Keller H."/>
            <person name="Schneeberger K."/>
            <person name="Schwacke R."/>
            <person name="Ofner I."/>
            <person name="Vrebalov J."/>
            <person name="Xu Y."/>
            <person name="Osorio S."/>
            <person name="Aflitos S.A."/>
            <person name="Schijlen E."/>
            <person name="Jimenez-Gomez J.M."/>
            <person name="Ryngajllo M."/>
            <person name="Kimura S."/>
            <person name="Kumar R."/>
            <person name="Koenig D."/>
            <person name="Headland L.R."/>
            <person name="Maloof J.N."/>
            <person name="Sinha N."/>
            <person name="van Ham R.C."/>
            <person name="Lankhorst R.K."/>
            <person name="Mao L."/>
            <person name="Vogel A."/>
            <person name="Arsova B."/>
            <person name="Panstruga R."/>
            <person name="Fei Z."/>
            <person name="Rose J.K."/>
            <person name="Zamir D."/>
            <person name="Carrari F."/>
            <person name="Giovannoni J.J."/>
            <person name="Weigel D."/>
            <person name="Usadel B."/>
            <person name="Fernie A.R."/>
        </authorList>
    </citation>
    <scope>NUCLEOTIDE SEQUENCE [LARGE SCALE GENOMIC DNA]</scope>
    <source>
        <strain evidence="2">cv. LA0716</strain>
    </source>
</reference>
<dbReference type="NCBIfam" id="TIGR00756">
    <property type="entry name" value="PPR"/>
    <property type="match status" value="2"/>
</dbReference>
<dbReference type="Pfam" id="PF20431">
    <property type="entry name" value="E_motif"/>
    <property type="match status" value="1"/>
</dbReference>
<keyword evidence="1" id="KW-0677">Repeat</keyword>
<dbReference type="InterPro" id="IPR011990">
    <property type="entry name" value="TPR-like_helical_dom_sf"/>
</dbReference>
<evidence type="ECO:0000313" key="2">
    <source>
        <dbReference type="Proteomes" id="UP000694930"/>
    </source>
</evidence>
<proteinExistence type="predicted"/>
<dbReference type="GeneID" id="107003151"/>
<dbReference type="InterPro" id="IPR002885">
    <property type="entry name" value="PPR_rpt"/>
</dbReference>